<evidence type="ECO:0000259" key="10">
    <source>
        <dbReference type="Pfam" id="PF07701"/>
    </source>
</evidence>
<dbReference type="Proteomes" id="UP001607302">
    <property type="component" value="Unassembled WGS sequence"/>
</dbReference>
<proteinExistence type="predicted"/>
<evidence type="ECO:0000256" key="2">
    <source>
        <dbReference type="ARBA" id="ARBA00012202"/>
    </source>
</evidence>
<keyword evidence="8" id="KW-0812">Transmembrane</keyword>
<evidence type="ECO:0000256" key="7">
    <source>
        <dbReference type="ARBA" id="ARBA00023293"/>
    </source>
</evidence>
<dbReference type="Gene3D" id="3.30.450.260">
    <property type="entry name" value="Haem NO binding associated domain"/>
    <property type="match status" value="1"/>
</dbReference>
<sequence>RIYRASSIPGHVIVFLVAFVSGSVGLRIEEEYRPLVVSRVLDRIHGKRYGFVNYALELLVVKNFGSKTWDEIKKDAAVNMDGQFLVRQIYDDEITYNLIAAAVNRLNIPANDILELFGRMFFDFCQDSGYDKILQVLGATPRDFLQNLDALHDHLGTLYPGMRAPSFRCTERPEDGALVLHYYSDRPGLEYIVIGIVKTVAKKLHGTDVDMKILKTKNECDHVQFLITNTSGPGVVSNSMIVEHEMLSAEPKVSPTTFCRVFPFHIMFDRDLTIVQTGYTITRILPQVCSGSCKLTDILFAVRPHLELTFENILSHINTVYVLRTKKGAMRVASSEEYARGLYLSDVPLHDATRDLVLMSEQFEADYKLTRNLELLTDKLQQTYRELDGEKQKTDRWKL</sequence>
<name>A0ABD2AXP0_VESSQ</name>
<dbReference type="GO" id="GO:0004383">
    <property type="term" value="F:guanylate cyclase activity"/>
    <property type="evidence" value="ECO:0007669"/>
    <property type="project" value="UniProtKB-EC"/>
</dbReference>
<keyword evidence="8" id="KW-1133">Transmembrane helix</keyword>
<dbReference type="Pfam" id="PF07701">
    <property type="entry name" value="HNOBA"/>
    <property type="match status" value="2"/>
</dbReference>
<dbReference type="InterPro" id="IPR042463">
    <property type="entry name" value="HNOB_dom_associated_sf"/>
</dbReference>
<dbReference type="SUPFAM" id="SSF111126">
    <property type="entry name" value="Ligand-binding domain in the NO signalling and Golgi transport"/>
    <property type="match status" value="1"/>
</dbReference>
<feature type="domain" description="Haem NO binding associated" evidence="10">
    <location>
        <begin position="339"/>
        <end position="396"/>
    </location>
</feature>
<organism evidence="11 12">
    <name type="scientific">Vespula squamosa</name>
    <name type="common">Southern yellow jacket</name>
    <name type="synonym">Wasp</name>
    <dbReference type="NCBI Taxonomy" id="30214"/>
    <lineage>
        <taxon>Eukaryota</taxon>
        <taxon>Metazoa</taxon>
        <taxon>Ecdysozoa</taxon>
        <taxon>Arthropoda</taxon>
        <taxon>Hexapoda</taxon>
        <taxon>Insecta</taxon>
        <taxon>Pterygota</taxon>
        <taxon>Neoptera</taxon>
        <taxon>Endopterygota</taxon>
        <taxon>Hymenoptera</taxon>
        <taxon>Apocrita</taxon>
        <taxon>Aculeata</taxon>
        <taxon>Vespoidea</taxon>
        <taxon>Vespidae</taxon>
        <taxon>Vespinae</taxon>
        <taxon>Vespula</taxon>
    </lineage>
</organism>
<gene>
    <name evidence="11" type="ORF">V1478_008056</name>
</gene>
<evidence type="ECO:0000256" key="5">
    <source>
        <dbReference type="ARBA" id="ARBA00022741"/>
    </source>
</evidence>
<evidence type="ECO:0000313" key="12">
    <source>
        <dbReference type="Proteomes" id="UP001607302"/>
    </source>
</evidence>
<dbReference type="FunFam" id="3.30.450.260:FF:000002">
    <property type="entry name" value="guanylate cyclase soluble subunit alpha-2"/>
    <property type="match status" value="1"/>
</dbReference>
<protein>
    <recommendedName>
        <fullName evidence="2">guanylate cyclase</fullName>
        <ecNumber evidence="2">4.6.1.2</ecNumber>
    </recommendedName>
</protein>
<evidence type="ECO:0000259" key="9">
    <source>
        <dbReference type="Pfam" id="PF07700"/>
    </source>
</evidence>
<dbReference type="Gene3D" id="6.10.250.780">
    <property type="match status" value="1"/>
</dbReference>
<feature type="domain" description="Haem NO binding associated" evidence="10">
    <location>
        <begin position="252"/>
        <end position="333"/>
    </location>
</feature>
<evidence type="ECO:0000256" key="6">
    <source>
        <dbReference type="ARBA" id="ARBA00023004"/>
    </source>
</evidence>
<dbReference type="GO" id="GO:0046872">
    <property type="term" value="F:metal ion binding"/>
    <property type="evidence" value="ECO:0007669"/>
    <property type="project" value="UniProtKB-KW"/>
</dbReference>
<evidence type="ECO:0000313" key="11">
    <source>
        <dbReference type="EMBL" id="KAL2725383.1"/>
    </source>
</evidence>
<evidence type="ECO:0000256" key="3">
    <source>
        <dbReference type="ARBA" id="ARBA00022617"/>
    </source>
</evidence>
<dbReference type="FunFam" id="3.90.1520.10:FF:000001">
    <property type="entry name" value="Guanylate cyclase soluble subunit beta-1"/>
    <property type="match status" value="1"/>
</dbReference>
<dbReference type="Pfam" id="PF07700">
    <property type="entry name" value="HNOB"/>
    <property type="match status" value="1"/>
</dbReference>
<keyword evidence="12" id="KW-1185">Reference proteome</keyword>
<dbReference type="AlphaFoldDB" id="A0ABD2AXP0"/>
<evidence type="ECO:0000256" key="1">
    <source>
        <dbReference type="ARBA" id="ARBA00001971"/>
    </source>
</evidence>
<dbReference type="PANTHER" id="PTHR45655">
    <property type="entry name" value="GUANYLATE CYCLASE SOLUBLE SUBUNIT BETA-2"/>
    <property type="match status" value="1"/>
</dbReference>
<evidence type="ECO:0000256" key="8">
    <source>
        <dbReference type="SAM" id="Phobius"/>
    </source>
</evidence>
<dbReference type="InterPro" id="IPR011644">
    <property type="entry name" value="Heme_NO-bd"/>
</dbReference>
<reference evidence="11 12" key="1">
    <citation type="journal article" date="2024" name="Ann. Entomol. Soc. Am.">
        <title>Genomic analyses of the southern and eastern yellowjacket wasps (Hymenoptera: Vespidae) reveal evolutionary signatures of social life.</title>
        <authorList>
            <person name="Catto M.A."/>
            <person name="Caine P.B."/>
            <person name="Orr S.E."/>
            <person name="Hunt B.G."/>
            <person name="Goodisman M.A.D."/>
        </authorList>
    </citation>
    <scope>NUCLEOTIDE SEQUENCE [LARGE SCALE GENOMIC DNA]</scope>
    <source>
        <strain evidence="11">233</strain>
        <tissue evidence="11">Head and thorax</tissue>
    </source>
</reference>
<dbReference type="GO" id="GO:0000166">
    <property type="term" value="F:nucleotide binding"/>
    <property type="evidence" value="ECO:0007669"/>
    <property type="project" value="UniProtKB-KW"/>
</dbReference>
<dbReference type="EC" id="4.6.1.2" evidence="2"/>
<dbReference type="Gene3D" id="3.90.1520.10">
    <property type="entry name" value="H-NOX domain"/>
    <property type="match status" value="1"/>
</dbReference>
<accession>A0ABD2AXP0</accession>
<comment type="caution">
    <text evidence="11">The sequence shown here is derived from an EMBL/GenBank/DDBJ whole genome shotgun (WGS) entry which is preliminary data.</text>
</comment>
<dbReference type="PANTHER" id="PTHR45655:SF2">
    <property type="entry name" value="GUANYLATE CYCLASE SOLUBLE SUBUNIT BETA-1"/>
    <property type="match status" value="1"/>
</dbReference>
<dbReference type="InterPro" id="IPR024096">
    <property type="entry name" value="NO_sig/Golgi_transp_ligand-bd"/>
</dbReference>
<dbReference type="EMBL" id="JAUDFV010000138">
    <property type="protein sequence ID" value="KAL2725383.1"/>
    <property type="molecule type" value="Genomic_DNA"/>
</dbReference>
<feature type="domain" description="Heme NO-binding" evidence="9">
    <location>
        <begin position="49"/>
        <end position="212"/>
    </location>
</feature>
<dbReference type="InterPro" id="IPR038158">
    <property type="entry name" value="H-NOX_domain_sf"/>
</dbReference>
<keyword evidence="5" id="KW-0547">Nucleotide-binding</keyword>
<feature type="non-terminal residue" evidence="11">
    <location>
        <position position="1"/>
    </location>
</feature>
<keyword evidence="6" id="KW-0408">Iron</keyword>
<keyword evidence="7" id="KW-0141">cGMP biosynthesis</keyword>
<keyword evidence="3" id="KW-0349">Heme</keyword>
<comment type="cofactor">
    <cofactor evidence="1">
        <name>heme</name>
        <dbReference type="ChEBI" id="CHEBI:30413"/>
    </cofactor>
</comment>
<keyword evidence="8" id="KW-0472">Membrane</keyword>
<dbReference type="InterPro" id="IPR011645">
    <property type="entry name" value="HNOB_dom_associated"/>
</dbReference>
<evidence type="ECO:0000256" key="4">
    <source>
        <dbReference type="ARBA" id="ARBA00022723"/>
    </source>
</evidence>
<feature type="transmembrane region" description="Helical" evidence="8">
    <location>
        <begin position="12"/>
        <end position="28"/>
    </location>
</feature>
<keyword evidence="4" id="KW-0479">Metal-binding</keyword>